<dbReference type="SMART" id="SM00841">
    <property type="entry name" value="Elong-fact-P_C"/>
    <property type="match status" value="1"/>
</dbReference>
<dbReference type="PIRSF" id="PIRSF005901">
    <property type="entry name" value="EF-P"/>
    <property type="match status" value="1"/>
</dbReference>
<accession>A0A2H0YPD5</accession>
<evidence type="ECO:0000313" key="3">
    <source>
        <dbReference type="EMBL" id="PIS40320.1"/>
    </source>
</evidence>
<sequence>MIDHTQLRKGVRIIIDNEPYEILESMPLKKAQRRVVIQTKIKNLINNNVYDKNFHQGDIFEEAELEKFQAKFLYFHRDRYFFCEVQNPTKRFNFSKQQISQVVDFLKPGQMVNGLIFNGKIINISLPIKIQLKVVQAPPDIKGDTAQGGTKSVILETGKEINVPLFIEQGDLIEINTEKSEYVRRIKKEG</sequence>
<dbReference type="Proteomes" id="UP000231472">
    <property type="component" value="Unassembled WGS sequence"/>
</dbReference>
<dbReference type="InterPro" id="IPR013852">
    <property type="entry name" value="Transl_elong_P/YeiP_CS"/>
</dbReference>
<dbReference type="GO" id="GO:0043043">
    <property type="term" value="P:peptide biosynthetic process"/>
    <property type="evidence" value="ECO:0007669"/>
    <property type="project" value="InterPro"/>
</dbReference>
<dbReference type="SUPFAM" id="SSF50249">
    <property type="entry name" value="Nucleic acid-binding proteins"/>
    <property type="match status" value="1"/>
</dbReference>
<dbReference type="InterPro" id="IPR015365">
    <property type="entry name" value="Elong-fact-P_C"/>
</dbReference>
<comment type="caution">
    <text evidence="3">The sequence shown here is derived from an EMBL/GenBank/DDBJ whole genome shotgun (WGS) entry which is preliminary data.</text>
</comment>
<name>A0A2H0YPD5_9BACT</name>
<reference evidence="4" key="1">
    <citation type="submission" date="2017-09" db="EMBL/GenBank/DDBJ databases">
        <title>Depth-based differentiation of microbial function through sediment-hosted aquifers and enrichment of novel symbionts in the deep terrestrial subsurface.</title>
        <authorList>
            <person name="Probst A.J."/>
            <person name="Ladd B."/>
            <person name="Jarett J.K."/>
            <person name="Geller-Mcgrath D.E."/>
            <person name="Sieber C.M.K."/>
            <person name="Emerson J.B."/>
            <person name="Anantharaman K."/>
            <person name="Thomas B.C."/>
            <person name="Malmstrom R."/>
            <person name="Stieglmeier M."/>
            <person name="Klingl A."/>
            <person name="Woyke T."/>
            <person name="Ryan C.M."/>
            <person name="Banfield J.F."/>
        </authorList>
    </citation>
    <scope>NUCLEOTIDE SEQUENCE [LARGE SCALE GENOMIC DNA]</scope>
</reference>
<dbReference type="FunFam" id="2.40.50.140:FF:000004">
    <property type="entry name" value="Elongation factor P"/>
    <property type="match status" value="1"/>
</dbReference>
<dbReference type="SUPFAM" id="SSF50104">
    <property type="entry name" value="Translation proteins SH3-like domain"/>
    <property type="match status" value="1"/>
</dbReference>
<dbReference type="InterPro" id="IPR020599">
    <property type="entry name" value="Transl_elong_fac_P/YeiP"/>
</dbReference>
<dbReference type="PROSITE" id="PS01275">
    <property type="entry name" value="EFP"/>
    <property type="match status" value="1"/>
</dbReference>
<dbReference type="GO" id="GO:0005829">
    <property type="term" value="C:cytosol"/>
    <property type="evidence" value="ECO:0007669"/>
    <property type="project" value="UniProtKB-ARBA"/>
</dbReference>
<evidence type="ECO:0000259" key="2">
    <source>
        <dbReference type="SMART" id="SM00841"/>
    </source>
</evidence>
<dbReference type="Pfam" id="PF08207">
    <property type="entry name" value="EFP_N"/>
    <property type="match status" value="1"/>
</dbReference>
<dbReference type="InterPro" id="IPR008991">
    <property type="entry name" value="Translation_prot_SH3-like_sf"/>
</dbReference>
<dbReference type="InterPro" id="IPR012340">
    <property type="entry name" value="NA-bd_OB-fold"/>
</dbReference>
<dbReference type="Pfam" id="PF09285">
    <property type="entry name" value="Elong-fact-P_C"/>
    <property type="match status" value="1"/>
</dbReference>
<comment type="similarity">
    <text evidence="1">Belongs to the elongation factor P family.</text>
</comment>
<evidence type="ECO:0000256" key="1">
    <source>
        <dbReference type="ARBA" id="ARBA00009479"/>
    </source>
</evidence>
<dbReference type="AlphaFoldDB" id="A0A2H0YPD5"/>
<dbReference type="CDD" id="cd05794">
    <property type="entry name" value="S1_EF-P_repeat_2"/>
    <property type="match status" value="1"/>
</dbReference>
<dbReference type="InterPro" id="IPR014722">
    <property type="entry name" value="Rib_uL2_dom2"/>
</dbReference>
<dbReference type="InterPro" id="IPR013185">
    <property type="entry name" value="Transl_elong_KOW-like"/>
</dbReference>
<organism evidence="3 4">
    <name type="scientific">Candidatus Nealsonbacteria bacterium CG08_land_8_20_14_0_20_36_22</name>
    <dbReference type="NCBI Taxonomy" id="1974704"/>
    <lineage>
        <taxon>Bacteria</taxon>
        <taxon>Candidatus Nealsoniibacteriota</taxon>
    </lineage>
</organism>
<dbReference type="PANTHER" id="PTHR30053">
    <property type="entry name" value="ELONGATION FACTOR P"/>
    <property type="match status" value="1"/>
</dbReference>
<dbReference type="EMBL" id="PEYC01000009">
    <property type="protein sequence ID" value="PIS40320.1"/>
    <property type="molecule type" value="Genomic_DNA"/>
</dbReference>
<evidence type="ECO:0000313" key="4">
    <source>
        <dbReference type="Proteomes" id="UP000231472"/>
    </source>
</evidence>
<feature type="domain" description="Elongation factor P C-terminal" evidence="2">
    <location>
        <begin position="130"/>
        <end position="185"/>
    </location>
</feature>
<dbReference type="Gene3D" id="2.30.30.30">
    <property type="match status" value="1"/>
</dbReference>
<gene>
    <name evidence="3" type="ORF">COT32_00375</name>
</gene>
<dbReference type="GO" id="GO:0003746">
    <property type="term" value="F:translation elongation factor activity"/>
    <property type="evidence" value="ECO:0007669"/>
    <property type="project" value="TreeGrafter"/>
</dbReference>
<dbReference type="NCBIfam" id="NF001810">
    <property type="entry name" value="PRK00529.1"/>
    <property type="match status" value="1"/>
</dbReference>
<dbReference type="Gene3D" id="2.40.50.140">
    <property type="entry name" value="Nucleic acid-binding proteins"/>
    <property type="match status" value="2"/>
</dbReference>
<protein>
    <recommendedName>
        <fullName evidence="2">Elongation factor P C-terminal domain-containing protein</fullName>
    </recommendedName>
</protein>
<dbReference type="PANTHER" id="PTHR30053:SF12">
    <property type="entry name" value="ELONGATION FACTOR P (EF-P) FAMILY PROTEIN"/>
    <property type="match status" value="1"/>
</dbReference>
<proteinExistence type="inferred from homology"/>